<dbReference type="PANTHER" id="PTHR11532">
    <property type="entry name" value="PROTEASE M14 CARBOXYPEPTIDASE"/>
    <property type="match status" value="1"/>
</dbReference>
<comment type="caution">
    <text evidence="2">Lacks conserved residue(s) required for the propagation of feature annotation.</text>
</comment>
<dbReference type="EMBL" id="NHOQ01001892">
    <property type="protein sequence ID" value="PWA21829.1"/>
    <property type="molecule type" value="Genomic_DNA"/>
</dbReference>
<feature type="domain" description="Peptidase M14" evidence="4">
    <location>
        <begin position="1"/>
        <end position="169"/>
    </location>
</feature>
<evidence type="ECO:0000256" key="1">
    <source>
        <dbReference type="ARBA" id="ARBA00005988"/>
    </source>
</evidence>
<dbReference type="GO" id="GO:0016485">
    <property type="term" value="P:protein processing"/>
    <property type="evidence" value="ECO:0007669"/>
    <property type="project" value="TreeGrafter"/>
</dbReference>
<comment type="similarity">
    <text evidence="1 2">Belongs to the peptidase M14 family.</text>
</comment>
<dbReference type="InterPro" id="IPR000834">
    <property type="entry name" value="Peptidase_M14"/>
</dbReference>
<comment type="caution">
    <text evidence="5">The sequence shown here is derived from an EMBL/GenBank/DDBJ whole genome shotgun (WGS) entry which is preliminary data.</text>
</comment>
<evidence type="ECO:0000259" key="4">
    <source>
        <dbReference type="PROSITE" id="PS52035"/>
    </source>
</evidence>
<evidence type="ECO:0000256" key="2">
    <source>
        <dbReference type="PROSITE-ProRule" id="PRU01379"/>
    </source>
</evidence>
<dbReference type="PROSITE" id="PS52035">
    <property type="entry name" value="PEPTIDASE_M14"/>
    <property type="match status" value="1"/>
</dbReference>
<evidence type="ECO:0000313" key="6">
    <source>
        <dbReference type="Proteomes" id="UP000250572"/>
    </source>
</evidence>
<keyword evidence="6" id="KW-1185">Reference proteome</keyword>
<dbReference type="SUPFAM" id="SSF53187">
    <property type="entry name" value="Zn-dependent exopeptidases"/>
    <property type="match status" value="1"/>
</dbReference>
<sequence length="169" mass="19124">MDQQENNNISTLIRSQRSPFLPVPTDQRSPSFQEEPPLDRFLSARTSCRKAGIAMETVLGRVLLLQLIAELVRGYRDNETWSLQLLNSTRIHILPTLNPDGFDEADTNCLLSQGRLNHNGVDLNRGFPDAFAGLRKQQDLNEEQREAENGPVLIRNWVQLSGESSRQAE</sequence>
<dbReference type="Pfam" id="PF00246">
    <property type="entry name" value="Peptidase_M14"/>
    <property type="match status" value="1"/>
</dbReference>
<evidence type="ECO:0000256" key="3">
    <source>
        <dbReference type="SAM" id="MobiDB-lite"/>
    </source>
</evidence>
<evidence type="ECO:0000313" key="5">
    <source>
        <dbReference type="EMBL" id="PWA21829.1"/>
    </source>
</evidence>
<dbReference type="InterPro" id="IPR050753">
    <property type="entry name" value="Peptidase_M14_domain"/>
</dbReference>
<dbReference type="GO" id="GO:0006518">
    <property type="term" value="P:peptide metabolic process"/>
    <property type="evidence" value="ECO:0007669"/>
    <property type="project" value="TreeGrafter"/>
</dbReference>
<dbReference type="PANTHER" id="PTHR11532:SF84">
    <property type="entry name" value="CARBOXYPEPTIDASE M"/>
    <property type="match status" value="1"/>
</dbReference>
<gene>
    <name evidence="5" type="ORF">CCH79_00017782</name>
</gene>
<dbReference type="GO" id="GO:0005615">
    <property type="term" value="C:extracellular space"/>
    <property type="evidence" value="ECO:0007669"/>
    <property type="project" value="TreeGrafter"/>
</dbReference>
<dbReference type="AlphaFoldDB" id="A0A315VG58"/>
<dbReference type="Gene3D" id="3.40.630.10">
    <property type="entry name" value="Zn peptidases"/>
    <property type="match status" value="1"/>
</dbReference>
<reference evidence="5 6" key="1">
    <citation type="journal article" date="2018" name="G3 (Bethesda)">
        <title>A High-Quality Reference Genome for the Invasive Mosquitofish Gambusia affinis Using a Chicago Library.</title>
        <authorList>
            <person name="Hoffberg S.L."/>
            <person name="Troendle N.J."/>
            <person name="Glenn T.C."/>
            <person name="Mahmud O."/>
            <person name="Louha S."/>
            <person name="Chalopin D."/>
            <person name="Bennetzen J.L."/>
            <person name="Mauricio R."/>
        </authorList>
    </citation>
    <scope>NUCLEOTIDE SEQUENCE [LARGE SCALE GENOMIC DNA]</scope>
    <source>
        <strain evidence="5">NE01/NJP1002.9</strain>
        <tissue evidence="5">Muscle</tissue>
    </source>
</reference>
<dbReference type="GO" id="GO:0004181">
    <property type="term" value="F:metallocarboxypeptidase activity"/>
    <property type="evidence" value="ECO:0007669"/>
    <property type="project" value="InterPro"/>
</dbReference>
<feature type="region of interest" description="Disordered" evidence="3">
    <location>
        <begin position="1"/>
        <end position="36"/>
    </location>
</feature>
<name>A0A315VG58_GAMAF</name>
<feature type="compositionally biased region" description="Polar residues" evidence="3">
    <location>
        <begin position="1"/>
        <end position="18"/>
    </location>
</feature>
<dbReference type="GO" id="GO:0008270">
    <property type="term" value="F:zinc ion binding"/>
    <property type="evidence" value="ECO:0007669"/>
    <property type="project" value="InterPro"/>
</dbReference>
<dbReference type="Proteomes" id="UP000250572">
    <property type="component" value="Unassembled WGS sequence"/>
</dbReference>
<accession>A0A315VG58</accession>
<organism evidence="5 6">
    <name type="scientific">Gambusia affinis</name>
    <name type="common">Western mosquitofish</name>
    <name type="synonym">Heterandria affinis</name>
    <dbReference type="NCBI Taxonomy" id="33528"/>
    <lineage>
        <taxon>Eukaryota</taxon>
        <taxon>Metazoa</taxon>
        <taxon>Chordata</taxon>
        <taxon>Craniata</taxon>
        <taxon>Vertebrata</taxon>
        <taxon>Euteleostomi</taxon>
        <taxon>Actinopterygii</taxon>
        <taxon>Neopterygii</taxon>
        <taxon>Teleostei</taxon>
        <taxon>Neoteleostei</taxon>
        <taxon>Acanthomorphata</taxon>
        <taxon>Ovalentaria</taxon>
        <taxon>Atherinomorphae</taxon>
        <taxon>Cyprinodontiformes</taxon>
        <taxon>Poeciliidae</taxon>
        <taxon>Poeciliinae</taxon>
        <taxon>Gambusia</taxon>
    </lineage>
</organism>
<protein>
    <recommendedName>
        <fullName evidence="4">Peptidase M14 domain-containing protein</fullName>
    </recommendedName>
</protein>
<proteinExistence type="inferred from homology"/>